<accession>A0A9N9K5T3</accession>
<evidence type="ECO:0000256" key="1">
    <source>
        <dbReference type="SAM" id="MobiDB-lite"/>
    </source>
</evidence>
<sequence length="83" mass="9441">SEYSTISATESPVNNRNESSHQLQSTSTVSGLLQMFDSDNSDDDTSYYEGNYEKPTKGKKRQKNNDNEDEDNNETAQSLRKRN</sequence>
<dbReference type="EMBL" id="CAJVPZ010088219">
    <property type="protein sequence ID" value="CAG8813241.1"/>
    <property type="molecule type" value="Genomic_DNA"/>
</dbReference>
<dbReference type="AlphaFoldDB" id="A0A9N9K5T3"/>
<evidence type="ECO:0000313" key="2">
    <source>
        <dbReference type="EMBL" id="CAG8813241.1"/>
    </source>
</evidence>
<name>A0A9N9K5T3_9GLOM</name>
<feature type="non-terminal residue" evidence="2">
    <location>
        <position position="1"/>
    </location>
</feature>
<feature type="compositionally biased region" description="Polar residues" evidence="1">
    <location>
        <begin position="1"/>
        <end position="31"/>
    </location>
</feature>
<keyword evidence="3" id="KW-1185">Reference proteome</keyword>
<organism evidence="2 3">
    <name type="scientific">Racocetra fulgida</name>
    <dbReference type="NCBI Taxonomy" id="60492"/>
    <lineage>
        <taxon>Eukaryota</taxon>
        <taxon>Fungi</taxon>
        <taxon>Fungi incertae sedis</taxon>
        <taxon>Mucoromycota</taxon>
        <taxon>Glomeromycotina</taxon>
        <taxon>Glomeromycetes</taxon>
        <taxon>Diversisporales</taxon>
        <taxon>Gigasporaceae</taxon>
        <taxon>Racocetra</taxon>
    </lineage>
</organism>
<gene>
    <name evidence="2" type="ORF">RFULGI_LOCUS18986</name>
</gene>
<evidence type="ECO:0000313" key="3">
    <source>
        <dbReference type="Proteomes" id="UP000789396"/>
    </source>
</evidence>
<comment type="caution">
    <text evidence="2">The sequence shown here is derived from an EMBL/GenBank/DDBJ whole genome shotgun (WGS) entry which is preliminary data.</text>
</comment>
<proteinExistence type="predicted"/>
<reference evidence="2" key="1">
    <citation type="submission" date="2021-06" db="EMBL/GenBank/DDBJ databases">
        <authorList>
            <person name="Kallberg Y."/>
            <person name="Tangrot J."/>
            <person name="Rosling A."/>
        </authorList>
    </citation>
    <scope>NUCLEOTIDE SEQUENCE</scope>
    <source>
        <strain evidence="2">IN212</strain>
    </source>
</reference>
<feature type="non-terminal residue" evidence="2">
    <location>
        <position position="83"/>
    </location>
</feature>
<protein>
    <submittedName>
        <fullName evidence="2">16010_t:CDS:1</fullName>
    </submittedName>
</protein>
<dbReference type="Proteomes" id="UP000789396">
    <property type="component" value="Unassembled WGS sequence"/>
</dbReference>
<feature type="region of interest" description="Disordered" evidence="1">
    <location>
        <begin position="1"/>
        <end position="83"/>
    </location>
</feature>